<name>A0A3B1CIX8_9ZZZZ</name>
<dbReference type="InterPro" id="IPR003793">
    <property type="entry name" value="UPF0166"/>
</dbReference>
<dbReference type="InterPro" id="IPR015867">
    <property type="entry name" value="N-reg_PII/ATP_PRibTrfase_C"/>
</dbReference>
<dbReference type="EMBL" id="UOGC01000140">
    <property type="protein sequence ID" value="VAX22610.1"/>
    <property type="molecule type" value="Genomic_DNA"/>
</dbReference>
<reference evidence="2" key="1">
    <citation type="submission" date="2018-06" db="EMBL/GenBank/DDBJ databases">
        <authorList>
            <person name="Zhirakovskaya E."/>
        </authorList>
    </citation>
    <scope>NUCLEOTIDE SEQUENCE</scope>
</reference>
<dbReference type="Gene3D" id="3.30.70.120">
    <property type="match status" value="1"/>
</dbReference>
<dbReference type="AlphaFoldDB" id="A0A3B1CIX8"/>
<gene>
    <name evidence="2" type="ORF">MNBD_NITROSPINAE01-330</name>
</gene>
<proteinExistence type="inferred from homology"/>
<dbReference type="PANTHER" id="PTHR35983">
    <property type="entry name" value="UPF0166 PROTEIN TM_0021"/>
    <property type="match status" value="1"/>
</dbReference>
<dbReference type="SUPFAM" id="SSF54913">
    <property type="entry name" value="GlnB-like"/>
    <property type="match status" value="1"/>
</dbReference>
<organism evidence="2">
    <name type="scientific">hydrothermal vent metagenome</name>
    <dbReference type="NCBI Taxonomy" id="652676"/>
    <lineage>
        <taxon>unclassified sequences</taxon>
        <taxon>metagenomes</taxon>
        <taxon>ecological metagenomes</taxon>
    </lineage>
</organism>
<dbReference type="PANTHER" id="PTHR35983:SF1">
    <property type="entry name" value="UPF0166 PROTEIN TM_0021"/>
    <property type="match status" value="1"/>
</dbReference>
<sequence length="117" mass="12837">MTENFTDGMLLRIFIGETDLLDGVPLFDKVLELVSKTGLMGATVLRGIESVGQKRETHTAKILRLSENLPVVVEVIDEPSKIENLIKAIDEIFEKAGCGGLVTTEKVAMKRYKDTSG</sequence>
<evidence type="ECO:0000313" key="2">
    <source>
        <dbReference type="EMBL" id="VAX22610.1"/>
    </source>
</evidence>
<evidence type="ECO:0000256" key="1">
    <source>
        <dbReference type="ARBA" id="ARBA00010554"/>
    </source>
</evidence>
<dbReference type="Pfam" id="PF02641">
    <property type="entry name" value="DUF190"/>
    <property type="match status" value="1"/>
</dbReference>
<accession>A0A3B1CIX8</accession>
<protein>
    <submittedName>
        <fullName evidence="2">Uncharacterized protein</fullName>
    </submittedName>
</protein>
<dbReference type="InterPro" id="IPR011322">
    <property type="entry name" value="N-reg_PII-like_a/b"/>
</dbReference>
<comment type="similarity">
    <text evidence="1">Belongs to the UPF0166 family.</text>
</comment>